<evidence type="ECO:0000313" key="2">
    <source>
        <dbReference type="EMBL" id="CRL28346.1"/>
    </source>
</evidence>
<organism evidence="2 3">
    <name type="scientific">Penicillium camemberti (strain FM 013)</name>
    <dbReference type="NCBI Taxonomy" id="1429867"/>
    <lineage>
        <taxon>Eukaryota</taxon>
        <taxon>Fungi</taxon>
        <taxon>Dikarya</taxon>
        <taxon>Ascomycota</taxon>
        <taxon>Pezizomycotina</taxon>
        <taxon>Eurotiomycetes</taxon>
        <taxon>Eurotiomycetidae</taxon>
        <taxon>Eurotiales</taxon>
        <taxon>Aspergillaceae</taxon>
        <taxon>Penicillium</taxon>
    </lineage>
</organism>
<sequence>MPFSFHRRRSSGDHTKEKMGRRLIGDKTSEEVDLERCGDINALQRYRFILYWNNYKTRPLPSSSRKLLFVEEDLREVVQEEISIKEGLDTLSKDAKEKLDVLNVKYRLLEQIWWHHRSCLEDGFQLRGFQLWRSHPKWYMHRVLVEDCAGRQGCCARECGCCLNRKTTRILGVGHCTFECGCCRKARGFDFSEEDKKLLKERCRGEISNLARHRITRVAIWGLVGDSYDSPFDMIDAPPSYDAKDKAATKKEG</sequence>
<name>A0A0G4PQD0_PENC3</name>
<dbReference type="EMBL" id="HG793160">
    <property type="protein sequence ID" value="CRL28346.1"/>
    <property type="molecule type" value="Genomic_DNA"/>
</dbReference>
<accession>A0A0G4PQD0</accession>
<dbReference type="STRING" id="1429867.A0A0G4PQD0"/>
<keyword evidence="3" id="KW-1185">Reference proteome</keyword>
<feature type="compositionally biased region" description="Basic and acidic residues" evidence="1">
    <location>
        <begin position="10"/>
        <end position="22"/>
    </location>
</feature>
<gene>
    <name evidence="2" type="ORF">PCAMFM013_S027g000035</name>
</gene>
<reference evidence="2 3" key="1">
    <citation type="journal article" date="2014" name="Nat. Commun.">
        <title>Multiple recent horizontal transfers of a large genomic region in cheese making fungi.</title>
        <authorList>
            <person name="Cheeseman K."/>
            <person name="Ropars J."/>
            <person name="Renault P."/>
            <person name="Dupont J."/>
            <person name="Gouzy J."/>
            <person name="Branca A."/>
            <person name="Abraham A.L."/>
            <person name="Ceppi M."/>
            <person name="Conseiller E."/>
            <person name="Debuchy R."/>
            <person name="Malagnac F."/>
            <person name="Goarin A."/>
            <person name="Silar P."/>
            <person name="Lacoste S."/>
            <person name="Sallet E."/>
            <person name="Bensimon A."/>
            <person name="Giraud T."/>
            <person name="Brygoo Y."/>
        </authorList>
    </citation>
    <scope>NUCLEOTIDE SEQUENCE [LARGE SCALE GENOMIC DNA]</scope>
    <source>
        <strain evidence="3">FM 013</strain>
    </source>
</reference>
<dbReference type="AlphaFoldDB" id="A0A0G4PQD0"/>
<proteinExistence type="predicted"/>
<dbReference type="Proteomes" id="UP000053732">
    <property type="component" value="Unassembled WGS sequence"/>
</dbReference>
<evidence type="ECO:0000313" key="3">
    <source>
        <dbReference type="Proteomes" id="UP000053732"/>
    </source>
</evidence>
<feature type="region of interest" description="Disordered" evidence="1">
    <location>
        <begin position="1"/>
        <end position="22"/>
    </location>
</feature>
<evidence type="ECO:0000256" key="1">
    <source>
        <dbReference type="SAM" id="MobiDB-lite"/>
    </source>
</evidence>
<protein>
    <submittedName>
        <fullName evidence="2">Str. FM013</fullName>
    </submittedName>
</protein>